<dbReference type="EMBL" id="JAJITC010000004">
    <property type="protein sequence ID" value="MCC8402024.1"/>
    <property type="molecule type" value="Genomic_DNA"/>
</dbReference>
<gene>
    <name evidence="2" type="ORF">LJ655_08975</name>
</gene>
<feature type="transmembrane region" description="Helical" evidence="1">
    <location>
        <begin position="115"/>
        <end position="137"/>
    </location>
</feature>
<dbReference type="RefSeq" id="WP_230560900.1">
    <property type="nucleotide sequence ID" value="NZ_JAJITC010000004.1"/>
</dbReference>
<keyword evidence="3" id="KW-1185">Reference proteome</keyword>
<keyword evidence="1" id="KW-0472">Membrane</keyword>
<protein>
    <recommendedName>
        <fullName evidence="4">TrbL/VirB6 plasmid conjugal transfer protein</fullName>
    </recommendedName>
</protein>
<feature type="transmembrane region" description="Helical" evidence="1">
    <location>
        <begin position="144"/>
        <end position="162"/>
    </location>
</feature>
<feature type="transmembrane region" description="Helical" evidence="1">
    <location>
        <begin position="62"/>
        <end position="82"/>
    </location>
</feature>
<keyword evidence="1" id="KW-0812">Transmembrane</keyword>
<sequence>MVKDSTILLLQFTATLFMAADYFFDGKQRDRINGLIQRVTQPIHDSADDDMKDLIATAGQQWIGLFLALAFLIFALLANVFLKKYGTLLPVWFVITASLVFLMLLSGILPKLAYFATRIVVPFALAAGTRTIALFLLRCPKGSVFGIGFLILMTSFVCRVLNLK</sequence>
<reference evidence="2 3" key="1">
    <citation type="submission" date="2021-11" db="EMBL/GenBank/DDBJ databases">
        <authorList>
            <person name="Oh E.-T."/>
            <person name="Kim S.-B."/>
        </authorList>
    </citation>
    <scope>NUCLEOTIDE SEQUENCE [LARGE SCALE GENOMIC DNA]</scope>
    <source>
        <strain evidence="2 3">MMS20-SJTN17</strain>
    </source>
</reference>
<dbReference type="Proteomes" id="UP001430614">
    <property type="component" value="Unassembled WGS sequence"/>
</dbReference>
<proteinExistence type="predicted"/>
<name>A0ABS8KBB4_9BURK</name>
<accession>A0ABS8KBB4</accession>
<evidence type="ECO:0000313" key="2">
    <source>
        <dbReference type="EMBL" id="MCC8402024.1"/>
    </source>
</evidence>
<evidence type="ECO:0000256" key="1">
    <source>
        <dbReference type="SAM" id="Phobius"/>
    </source>
</evidence>
<feature type="transmembrane region" description="Helical" evidence="1">
    <location>
        <begin position="89"/>
        <end position="109"/>
    </location>
</feature>
<evidence type="ECO:0008006" key="4">
    <source>
        <dbReference type="Google" id="ProtNLM"/>
    </source>
</evidence>
<keyword evidence="1" id="KW-1133">Transmembrane helix</keyword>
<organism evidence="2 3">
    <name type="scientific">Paraburkholderia translucens</name>
    <dbReference type="NCBI Taxonomy" id="2886945"/>
    <lineage>
        <taxon>Bacteria</taxon>
        <taxon>Pseudomonadati</taxon>
        <taxon>Pseudomonadota</taxon>
        <taxon>Betaproteobacteria</taxon>
        <taxon>Burkholderiales</taxon>
        <taxon>Burkholderiaceae</taxon>
        <taxon>Paraburkholderia</taxon>
    </lineage>
</organism>
<comment type="caution">
    <text evidence="2">The sequence shown here is derived from an EMBL/GenBank/DDBJ whole genome shotgun (WGS) entry which is preliminary data.</text>
</comment>
<evidence type="ECO:0000313" key="3">
    <source>
        <dbReference type="Proteomes" id="UP001430614"/>
    </source>
</evidence>